<feature type="non-terminal residue" evidence="1">
    <location>
        <position position="115"/>
    </location>
</feature>
<accession>X0T296</accession>
<proteinExistence type="predicted"/>
<gene>
    <name evidence="1" type="ORF">S01H1_27078</name>
</gene>
<organism evidence="1">
    <name type="scientific">marine sediment metagenome</name>
    <dbReference type="NCBI Taxonomy" id="412755"/>
    <lineage>
        <taxon>unclassified sequences</taxon>
        <taxon>metagenomes</taxon>
        <taxon>ecological metagenomes</taxon>
    </lineage>
</organism>
<dbReference type="AlphaFoldDB" id="X0T296"/>
<protein>
    <submittedName>
        <fullName evidence="1">Uncharacterized protein</fullName>
    </submittedName>
</protein>
<evidence type="ECO:0000313" key="1">
    <source>
        <dbReference type="EMBL" id="GAF87374.1"/>
    </source>
</evidence>
<comment type="caution">
    <text evidence="1">The sequence shown here is derived from an EMBL/GenBank/DDBJ whole genome shotgun (WGS) entry which is preliminary data.</text>
</comment>
<sequence length="115" mass="12375">MWLPKKAFAQQISQDTAIAFILQSASLLGGIPIEGGPATKVVLDAYFSKSPFLNPMIKKGIGIISRLRNDAVGFEDPVYSGKGHPPKHGKKWKLANLLSECVPKPVEVQAYGKAG</sequence>
<dbReference type="EMBL" id="BARS01016453">
    <property type="protein sequence ID" value="GAF87374.1"/>
    <property type="molecule type" value="Genomic_DNA"/>
</dbReference>
<name>X0T296_9ZZZZ</name>
<reference evidence="1" key="1">
    <citation type="journal article" date="2014" name="Front. Microbiol.">
        <title>High frequency of phylogenetically diverse reductive dehalogenase-homologous genes in deep subseafloor sedimentary metagenomes.</title>
        <authorList>
            <person name="Kawai M."/>
            <person name="Futagami T."/>
            <person name="Toyoda A."/>
            <person name="Takaki Y."/>
            <person name="Nishi S."/>
            <person name="Hori S."/>
            <person name="Arai W."/>
            <person name="Tsubouchi T."/>
            <person name="Morono Y."/>
            <person name="Uchiyama I."/>
            <person name="Ito T."/>
            <person name="Fujiyama A."/>
            <person name="Inagaki F."/>
            <person name="Takami H."/>
        </authorList>
    </citation>
    <scope>NUCLEOTIDE SEQUENCE</scope>
    <source>
        <strain evidence="1">Expedition CK06-06</strain>
    </source>
</reference>